<organism evidence="1 2">
    <name type="scientific">Candidatus Scalindua rubra</name>
    <dbReference type="NCBI Taxonomy" id="1872076"/>
    <lineage>
        <taxon>Bacteria</taxon>
        <taxon>Pseudomonadati</taxon>
        <taxon>Planctomycetota</taxon>
        <taxon>Candidatus Brocadiia</taxon>
        <taxon>Candidatus Brocadiales</taxon>
        <taxon>Candidatus Scalinduaceae</taxon>
        <taxon>Candidatus Scalindua</taxon>
    </lineage>
</organism>
<evidence type="ECO:0000313" key="1">
    <source>
        <dbReference type="EMBL" id="ODS34099.1"/>
    </source>
</evidence>
<dbReference type="Proteomes" id="UP000094056">
    <property type="component" value="Unassembled WGS sequence"/>
</dbReference>
<protein>
    <submittedName>
        <fullName evidence="1">Uncharacterized protein</fullName>
    </submittedName>
</protein>
<name>A0A1E3XES4_9BACT</name>
<gene>
    <name evidence="1" type="ORF">SCARUB_00772</name>
</gene>
<sequence length="107" mass="12451">MAWIYPVEYKYCYSTINSIYKITNFTHEINKSKFHRAGSFVRVGNTPVHRPSFRKESSIGLLACPTTFRRAKARLPPCPTDGRRAYRENTDFIFGSNAHNPLDHHEF</sequence>
<dbReference type="EMBL" id="MAYW01000013">
    <property type="protein sequence ID" value="ODS34099.1"/>
    <property type="molecule type" value="Genomic_DNA"/>
</dbReference>
<evidence type="ECO:0000313" key="2">
    <source>
        <dbReference type="Proteomes" id="UP000094056"/>
    </source>
</evidence>
<dbReference type="AlphaFoldDB" id="A0A1E3XES4"/>
<accession>A0A1E3XES4</accession>
<comment type="caution">
    <text evidence="1">The sequence shown here is derived from an EMBL/GenBank/DDBJ whole genome shotgun (WGS) entry which is preliminary data.</text>
</comment>
<reference evidence="1 2" key="1">
    <citation type="submission" date="2016-07" db="EMBL/GenBank/DDBJ databases">
        <title>Draft genome of Scalindua rubra, obtained from a brine-seawater interface in the Red Sea, sheds light on salt adaptation in anammox bacteria.</title>
        <authorList>
            <person name="Speth D.R."/>
            <person name="Lagkouvardos I."/>
            <person name="Wang Y."/>
            <person name="Qian P.-Y."/>
            <person name="Dutilh B.E."/>
            <person name="Jetten M.S."/>
        </authorList>
    </citation>
    <scope>NUCLEOTIDE SEQUENCE [LARGE SCALE GENOMIC DNA]</scope>
    <source>
        <strain evidence="1">BSI-1</strain>
    </source>
</reference>
<proteinExistence type="predicted"/>